<feature type="transmembrane region" description="Helical" evidence="1">
    <location>
        <begin position="12"/>
        <end position="33"/>
    </location>
</feature>
<reference evidence="2" key="1">
    <citation type="journal article" date="2019" name="bioRxiv">
        <title>The Genome of the Zebra Mussel, Dreissena polymorpha: A Resource for Invasive Species Research.</title>
        <authorList>
            <person name="McCartney M.A."/>
            <person name="Auch B."/>
            <person name="Kono T."/>
            <person name="Mallez S."/>
            <person name="Zhang Y."/>
            <person name="Obille A."/>
            <person name="Becker A."/>
            <person name="Abrahante J.E."/>
            <person name="Garbe J."/>
            <person name="Badalamenti J.P."/>
            <person name="Herman A."/>
            <person name="Mangelson H."/>
            <person name="Liachko I."/>
            <person name="Sullivan S."/>
            <person name="Sone E.D."/>
            <person name="Koren S."/>
            <person name="Silverstein K.A.T."/>
            <person name="Beckman K.B."/>
            <person name="Gohl D.M."/>
        </authorList>
    </citation>
    <scope>NUCLEOTIDE SEQUENCE</scope>
    <source>
        <strain evidence="2">Duluth1</strain>
        <tissue evidence="2">Whole animal</tissue>
    </source>
</reference>
<protein>
    <submittedName>
        <fullName evidence="2">Uncharacterized protein</fullName>
    </submittedName>
</protein>
<keyword evidence="1" id="KW-0812">Transmembrane</keyword>
<evidence type="ECO:0000313" key="2">
    <source>
        <dbReference type="EMBL" id="KAH3869766.1"/>
    </source>
</evidence>
<dbReference type="AlphaFoldDB" id="A0A9D4M558"/>
<name>A0A9D4M558_DREPO</name>
<dbReference type="Proteomes" id="UP000828390">
    <property type="component" value="Unassembled WGS sequence"/>
</dbReference>
<gene>
    <name evidence="2" type="ORF">DPMN_032936</name>
</gene>
<dbReference type="EMBL" id="JAIWYP010000002">
    <property type="protein sequence ID" value="KAH3869766.1"/>
    <property type="molecule type" value="Genomic_DNA"/>
</dbReference>
<proteinExistence type="predicted"/>
<keyword evidence="1" id="KW-1133">Transmembrane helix</keyword>
<keyword evidence="1" id="KW-0472">Membrane</keyword>
<organism evidence="2 3">
    <name type="scientific">Dreissena polymorpha</name>
    <name type="common">Zebra mussel</name>
    <name type="synonym">Mytilus polymorpha</name>
    <dbReference type="NCBI Taxonomy" id="45954"/>
    <lineage>
        <taxon>Eukaryota</taxon>
        <taxon>Metazoa</taxon>
        <taxon>Spiralia</taxon>
        <taxon>Lophotrochozoa</taxon>
        <taxon>Mollusca</taxon>
        <taxon>Bivalvia</taxon>
        <taxon>Autobranchia</taxon>
        <taxon>Heteroconchia</taxon>
        <taxon>Euheterodonta</taxon>
        <taxon>Imparidentia</taxon>
        <taxon>Neoheterodontei</taxon>
        <taxon>Myida</taxon>
        <taxon>Dreissenoidea</taxon>
        <taxon>Dreissenidae</taxon>
        <taxon>Dreissena</taxon>
    </lineage>
</organism>
<comment type="caution">
    <text evidence="2">The sequence shown here is derived from an EMBL/GenBank/DDBJ whole genome shotgun (WGS) entry which is preliminary data.</text>
</comment>
<evidence type="ECO:0000313" key="3">
    <source>
        <dbReference type="Proteomes" id="UP000828390"/>
    </source>
</evidence>
<evidence type="ECO:0000256" key="1">
    <source>
        <dbReference type="SAM" id="Phobius"/>
    </source>
</evidence>
<reference evidence="2" key="2">
    <citation type="submission" date="2020-11" db="EMBL/GenBank/DDBJ databases">
        <authorList>
            <person name="McCartney M.A."/>
            <person name="Auch B."/>
            <person name="Kono T."/>
            <person name="Mallez S."/>
            <person name="Becker A."/>
            <person name="Gohl D.M."/>
            <person name="Silverstein K.A.T."/>
            <person name="Koren S."/>
            <person name="Bechman K.B."/>
            <person name="Herman A."/>
            <person name="Abrahante J.E."/>
            <person name="Garbe J."/>
        </authorList>
    </citation>
    <scope>NUCLEOTIDE SEQUENCE</scope>
    <source>
        <strain evidence="2">Duluth1</strain>
        <tissue evidence="2">Whole animal</tissue>
    </source>
</reference>
<keyword evidence="3" id="KW-1185">Reference proteome</keyword>
<sequence length="74" mass="8465">MLKYHIRVPVILVKITVFAWSIMAHTIVIVHTASVVPTAKITSSVWLVMMPCPRTHVTRSQFAEVMRFAMWTPT</sequence>
<accession>A0A9D4M558</accession>